<feature type="compositionally biased region" description="Low complexity" evidence="1">
    <location>
        <begin position="191"/>
        <end position="206"/>
    </location>
</feature>
<dbReference type="EMBL" id="JAGMVJ010000019">
    <property type="protein sequence ID" value="KAH7076001.1"/>
    <property type="molecule type" value="Genomic_DNA"/>
</dbReference>
<feature type="compositionally biased region" description="Polar residues" evidence="1">
    <location>
        <begin position="157"/>
        <end position="171"/>
    </location>
</feature>
<reference evidence="2" key="1">
    <citation type="journal article" date="2021" name="Nat. Commun.">
        <title>Genetic determinants of endophytism in the Arabidopsis root mycobiome.</title>
        <authorList>
            <person name="Mesny F."/>
            <person name="Miyauchi S."/>
            <person name="Thiergart T."/>
            <person name="Pickel B."/>
            <person name="Atanasova L."/>
            <person name="Karlsson M."/>
            <person name="Huettel B."/>
            <person name="Barry K.W."/>
            <person name="Haridas S."/>
            <person name="Chen C."/>
            <person name="Bauer D."/>
            <person name="Andreopoulos W."/>
            <person name="Pangilinan J."/>
            <person name="LaButti K."/>
            <person name="Riley R."/>
            <person name="Lipzen A."/>
            <person name="Clum A."/>
            <person name="Drula E."/>
            <person name="Henrissat B."/>
            <person name="Kohler A."/>
            <person name="Grigoriev I.V."/>
            <person name="Martin F.M."/>
            <person name="Hacquard S."/>
        </authorList>
    </citation>
    <scope>NUCLEOTIDE SEQUENCE</scope>
    <source>
        <strain evidence="2">MPI-SDFR-AT-0120</strain>
    </source>
</reference>
<organism evidence="2 3">
    <name type="scientific">Paraphoma chrysanthemicola</name>
    <dbReference type="NCBI Taxonomy" id="798071"/>
    <lineage>
        <taxon>Eukaryota</taxon>
        <taxon>Fungi</taxon>
        <taxon>Dikarya</taxon>
        <taxon>Ascomycota</taxon>
        <taxon>Pezizomycotina</taxon>
        <taxon>Dothideomycetes</taxon>
        <taxon>Pleosporomycetidae</taxon>
        <taxon>Pleosporales</taxon>
        <taxon>Pleosporineae</taxon>
        <taxon>Phaeosphaeriaceae</taxon>
        <taxon>Paraphoma</taxon>
    </lineage>
</organism>
<evidence type="ECO:0000313" key="3">
    <source>
        <dbReference type="Proteomes" id="UP000813461"/>
    </source>
</evidence>
<feature type="region of interest" description="Disordered" evidence="1">
    <location>
        <begin position="229"/>
        <end position="262"/>
    </location>
</feature>
<evidence type="ECO:0000313" key="2">
    <source>
        <dbReference type="EMBL" id="KAH7076001.1"/>
    </source>
</evidence>
<name>A0A8K0QWN3_9PLEO</name>
<evidence type="ECO:0000256" key="1">
    <source>
        <dbReference type="SAM" id="MobiDB-lite"/>
    </source>
</evidence>
<dbReference type="OrthoDB" id="3799782at2759"/>
<protein>
    <submittedName>
        <fullName evidence="2">Uncharacterized protein</fullName>
    </submittedName>
</protein>
<feature type="region of interest" description="Disordered" evidence="1">
    <location>
        <begin position="149"/>
        <end position="213"/>
    </location>
</feature>
<dbReference type="AlphaFoldDB" id="A0A8K0QWN3"/>
<proteinExistence type="predicted"/>
<feature type="compositionally biased region" description="Low complexity" evidence="1">
    <location>
        <begin position="102"/>
        <end position="114"/>
    </location>
</feature>
<sequence>MALFTKFKKAKDAAVEHKKTAAAQQAKAPSVPYRHVPTHAAQDALAAQPMTLKPEELQARIAKARKRRASSYQSPVAARHSVYHSCESSRMSSRTNSTAQFGSGSKSSSIKGHVSGAGSIDAVMRRSQSFPQPQGVSIGEHPFLSLGGSSSFLSPGTQQPRASNAVSSRSSFAKAKSPLSNISSDEESNELSTDGSVSSALSSGSDHAQFGHPTIKSLPVHTATIMIPDKHAPKLATPESATASRRSRWSLLPRKNASIMAH</sequence>
<feature type="region of interest" description="Disordered" evidence="1">
    <location>
        <begin position="64"/>
        <end position="114"/>
    </location>
</feature>
<dbReference type="Proteomes" id="UP000813461">
    <property type="component" value="Unassembled WGS sequence"/>
</dbReference>
<accession>A0A8K0QWN3</accession>
<comment type="caution">
    <text evidence="2">The sequence shown here is derived from an EMBL/GenBank/DDBJ whole genome shotgun (WGS) entry which is preliminary data.</text>
</comment>
<keyword evidence="3" id="KW-1185">Reference proteome</keyword>
<gene>
    <name evidence="2" type="ORF">FB567DRAFT_552975</name>
</gene>
<feature type="compositionally biased region" description="Polar residues" evidence="1">
    <location>
        <begin position="86"/>
        <end position="101"/>
    </location>
</feature>